<evidence type="ECO:0000313" key="1">
    <source>
        <dbReference type="EMBL" id="GIY06650.1"/>
    </source>
</evidence>
<organism evidence="1 2">
    <name type="scientific">Caerostris extrusa</name>
    <name type="common">Bark spider</name>
    <name type="synonym">Caerostris bankana</name>
    <dbReference type="NCBI Taxonomy" id="172846"/>
    <lineage>
        <taxon>Eukaryota</taxon>
        <taxon>Metazoa</taxon>
        <taxon>Ecdysozoa</taxon>
        <taxon>Arthropoda</taxon>
        <taxon>Chelicerata</taxon>
        <taxon>Arachnida</taxon>
        <taxon>Araneae</taxon>
        <taxon>Araneomorphae</taxon>
        <taxon>Entelegynae</taxon>
        <taxon>Araneoidea</taxon>
        <taxon>Araneidae</taxon>
        <taxon>Caerostris</taxon>
    </lineage>
</organism>
<name>A0AAV4QF58_CAEEX</name>
<dbReference type="EMBL" id="BPLR01005984">
    <property type="protein sequence ID" value="GIY06650.1"/>
    <property type="molecule type" value="Genomic_DNA"/>
</dbReference>
<evidence type="ECO:0000313" key="2">
    <source>
        <dbReference type="Proteomes" id="UP001054945"/>
    </source>
</evidence>
<accession>A0AAV4QF58</accession>
<dbReference type="AlphaFoldDB" id="A0AAV4QF58"/>
<sequence>MHPTPSPNPTGTETVTVSDQSAFVTKAGTHFFSPSRMDYSSSSMIRSSSFSLSTIREKKSQDFWSHVTLGVRAPIDLELC</sequence>
<comment type="caution">
    <text evidence="1">The sequence shown here is derived from an EMBL/GenBank/DDBJ whole genome shotgun (WGS) entry which is preliminary data.</text>
</comment>
<gene>
    <name evidence="1" type="ORF">CEXT_693301</name>
</gene>
<proteinExistence type="predicted"/>
<protein>
    <submittedName>
        <fullName evidence="1">Uncharacterized protein</fullName>
    </submittedName>
</protein>
<dbReference type="Proteomes" id="UP001054945">
    <property type="component" value="Unassembled WGS sequence"/>
</dbReference>
<keyword evidence="2" id="KW-1185">Reference proteome</keyword>
<reference evidence="1 2" key="1">
    <citation type="submission" date="2021-06" db="EMBL/GenBank/DDBJ databases">
        <title>Caerostris extrusa draft genome.</title>
        <authorList>
            <person name="Kono N."/>
            <person name="Arakawa K."/>
        </authorList>
    </citation>
    <scope>NUCLEOTIDE SEQUENCE [LARGE SCALE GENOMIC DNA]</scope>
</reference>